<name>A0ABT5R6T8_9GAMM</name>
<feature type="binding site" evidence="12">
    <location>
        <position position="137"/>
    </location>
    <ligand>
        <name>CTP</name>
        <dbReference type="ChEBI" id="CHEBI:37563"/>
    </ligand>
</feature>
<dbReference type="PANTHER" id="PTHR47545:SF1">
    <property type="entry name" value="MULTIFUNCTIONAL CCA PROTEIN"/>
    <property type="match status" value="1"/>
</dbReference>
<comment type="catalytic activity">
    <reaction evidence="12">
        <text>a tRNA with a 3' CCA end + 2 CTP + ATP = a tRNA with a 3' CCACCA end + 3 diphosphate</text>
        <dbReference type="Rhea" id="RHEA:76235"/>
        <dbReference type="Rhea" id="RHEA-COMP:10468"/>
        <dbReference type="Rhea" id="RHEA-COMP:18655"/>
        <dbReference type="ChEBI" id="CHEBI:30616"/>
        <dbReference type="ChEBI" id="CHEBI:33019"/>
        <dbReference type="ChEBI" id="CHEBI:37563"/>
        <dbReference type="ChEBI" id="CHEBI:83071"/>
        <dbReference type="ChEBI" id="CHEBI:195187"/>
    </reaction>
</comment>
<feature type="binding site" evidence="12">
    <location>
        <position position="11"/>
    </location>
    <ligand>
        <name>CTP</name>
        <dbReference type="ChEBI" id="CHEBI:37563"/>
    </ligand>
</feature>
<dbReference type="HAMAP" id="MF_01261">
    <property type="entry name" value="CCA_bact_type1"/>
    <property type="match status" value="1"/>
</dbReference>
<dbReference type="NCBIfam" id="NF008137">
    <property type="entry name" value="PRK10885.1"/>
    <property type="match status" value="1"/>
</dbReference>
<keyword evidence="15" id="KW-1185">Reference proteome</keyword>
<feature type="binding site" evidence="12">
    <location>
        <position position="137"/>
    </location>
    <ligand>
        <name>ATP</name>
        <dbReference type="ChEBI" id="CHEBI:30616"/>
    </ligand>
</feature>
<evidence type="ECO:0000313" key="14">
    <source>
        <dbReference type="EMBL" id="MDD1795978.1"/>
    </source>
</evidence>
<feature type="binding site" evidence="12">
    <location>
        <position position="140"/>
    </location>
    <ligand>
        <name>CTP</name>
        <dbReference type="ChEBI" id="CHEBI:37563"/>
    </ligand>
</feature>
<dbReference type="SUPFAM" id="SSF81301">
    <property type="entry name" value="Nucleotidyltransferase"/>
    <property type="match status" value="1"/>
</dbReference>
<dbReference type="GO" id="GO:0016787">
    <property type="term" value="F:hydrolase activity"/>
    <property type="evidence" value="ECO:0007669"/>
    <property type="project" value="UniProtKB-KW"/>
</dbReference>
<proteinExistence type="inferred from homology"/>
<keyword evidence="1 12" id="KW-0533">Nickel</keyword>
<feature type="binding site" evidence="12">
    <location>
        <position position="8"/>
    </location>
    <ligand>
        <name>CTP</name>
        <dbReference type="ChEBI" id="CHEBI:37563"/>
    </ligand>
</feature>
<comment type="cofactor">
    <cofactor evidence="12">
        <name>Mg(2+)</name>
        <dbReference type="ChEBI" id="CHEBI:18420"/>
    </cofactor>
    <text evidence="12">Magnesium is required for nucleotidyltransferase activity.</text>
</comment>
<dbReference type="EC" id="2.7.7.72" evidence="12"/>
<gene>
    <name evidence="12" type="primary">cca</name>
    <name evidence="14" type="ORF">LRP50_22925</name>
</gene>
<dbReference type="HAMAP" id="MF_01262">
    <property type="entry name" value="CCA_bact_type2"/>
    <property type="match status" value="1"/>
</dbReference>
<feature type="binding site" evidence="12">
    <location>
        <position position="140"/>
    </location>
    <ligand>
        <name>ATP</name>
        <dbReference type="ChEBI" id="CHEBI:30616"/>
    </ligand>
</feature>
<comment type="domain">
    <text evidence="12">Comprises two domains: an N-terminal domain containing the nucleotidyltransferase activity and a C-terminal HD domain associated with both phosphodiesterase and phosphatase activities.</text>
</comment>
<protein>
    <recommendedName>
        <fullName evidence="12">Multifunctional CCA protein</fullName>
    </recommendedName>
    <domain>
        <recommendedName>
            <fullName evidence="12">CCA-adding enzyme</fullName>
            <ecNumber evidence="12">2.7.7.72</ecNumber>
        </recommendedName>
        <alternativeName>
            <fullName evidence="12">CCA tRNA nucleotidyltransferase</fullName>
        </alternativeName>
        <alternativeName>
            <fullName evidence="12">tRNA CCA-pyrophosphorylase</fullName>
        </alternativeName>
        <alternativeName>
            <fullName evidence="12">tRNA adenylyl-/cytidylyl-transferase</fullName>
        </alternativeName>
        <alternativeName>
            <fullName evidence="12">tRNA nucleotidyltransferase</fullName>
        </alternativeName>
        <alternativeName>
            <fullName evidence="12">tRNA-NT</fullName>
        </alternativeName>
    </domain>
    <domain>
        <recommendedName>
            <fullName evidence="12">2'-nucleotidase</fullName>
            <ecNumber evidence="12">3.1.3.-</ecNumber>
        </recommendedName>
    </domain>
    <domain>
        <recommendedName>
            <fullName evidence="12">2',3'-cyclic phosphodiesterase</fullName>
            <ecNumber evidence="12">3.1.4.-</ecNumber>
        </recommendedName>
    </domain>
    <domain>
        <recommendedName>
            <fullName evidence="12">Phosphatase</fullName>
        </recommendedName>
    </domain>
</protein>
<dbReference type="EC" id="3.1.3.-" evidence="12"/>
<dbReference type="EMBL" id="JAJUBC010000039">
    <property type="protein sequence ID" value="MDD1795978.1"/>
    <property type="molecule type" value="Genomic_DNA"/>
</dbReference>
<dbReference type="Gene3D" id="3.30.460.10">
    <property type="entry name" value="Beta Polymerase, domain 2"/>
    <property type="match status" value="1"/>
</dbReference>
<feature type="binding site" evidence="12">
    <location>
        <position position="11"/>
    </location>
    <ligand>
        <name>ATP</name>
        <dbReference type="ChEBI" id="CHEBI:30616"/>
    </ligand>
</feature>
<dbReference type="Pfam" id="PF01966">
    <property type="entry name" value="HD"/>
    <property type="match status" value="1"/>
</dbReference>
<sequence length="413" mass="45829">MNTYLVGGAVRDKLLGLSVTDRDWVVVGADINTMLNAGYQQVGADFPVFLHPKTHEEYALARTERKSGAGYTGFVCDFAPNVTLEEDLARRDLTINAIAEASDGTLVDPYQGQGDLENRILRHVSPAFVEDPLRVLRVARFAARFHHLGFVVADDTMGLMRTIAESGELDALTPERVWKEWEKSLQTANPDIFLRVLRDCGALAVVLPEIDALFGVPQPEQWHPEIDTGIHTLMVAKQAAQLTDDPLIRFAAQVHDLGKALTPQEEWPSHKLHTKLGLKPVKALCQRIRVPNTYRDAGLLVCAEHTNVHNAGELKAATFIKIFDRNDCWRKPEKVPQLAIASEADHQGRTGFETRAYPQAALLEGAFHAALSVQVKHIVAAGFQGPQIREELTRQRIEAVKGFLAEARPEKPE</sequence>
<dbReference type="Pfam" id="PF12627">
    <property type="entry name" value="PolyA_pol_RNAbd"/>
    <property type="match status" value="1"/>
</dbReference>
<comment type="subunit">
    <text evidence="12">Monomer. Can also form homodimers and oligomers.</text>
</comment>
<feature type="binding site" evidence="12">
    <location>
        <position position="8"/>
    </location>
    <ligand>
        <name>ATP</name>
        <dbReference type="ChEBI" id="CHEBI:30616"/>
    </ligand>
</feature>
<dbReference type="CDD" id="cd00077">
    <property type="entry name" value="HDc"/>
    <property type="match status" value="1"/>
</dbReference>
<keyword evidence="9 12" id="KW-0067">ATP-binding</keyword>
<keyword evidence="7 12" id="KW-0692">RNA repair</keyword>
<reference evidence="14" key="1">
    <citation type="submission" date="2021-12" db="EMBL/GenBank/DDBJ databases">
        <title>Enterovibrio ZSDZ35 sp. nov. and Enterovibrio ZSDZ42 sp. nov., isolated from coastal seawater in Qingdao.</title>
        <authorList>
            <person name="Zhang P."/>
        </authorList>
    </citation>
    <scope>NUCLEOTIDE SEQUENCE</scope>
    <source>
        <strain evidence="14">ZSDZ42</strain>
    </source>
</reference>
<evidence type="ECO:0000256" key="7">
    <source>
        <dbReference type="ARBA" id="ARBA00022800"/>
    </source>
</evidence>
<keyword evidence="2 12" id="KW-0808">Transferase</keyword>
<dbReference type="PIRSF" id="PIRSF000813">
    <property type="entry name" value="CCA_bact"/>
    <property type="match status" value="1"/>
</dbReference>
<dbReference type="InterPro" id="IPR003607">
    <property type="entry name" value="HD/PDEase_dom"/>
</dbReference>
<feature type="binding site" evidence="12">
    <location>
        <position position="91"/>
    </location>
    <ligand>
        <name>ATP</name>
        <dbReference type="ChEBI" id="CHEBI:30616"/>
    </ligand>
</feature>
<dbReference type="GO" id="GO:0004810">
    <property type="term" value="F:CCA tRNA nucleotidyltransferase activity"/>
    <property type="evidence" value="ECO:0007669"/>
    <property type="project" value="UniProtKB-EC"/>
</dbReference>
<evidence type="ECO:0000256" key="2">
    <source>
        <dbReference type="ARBA" id="ARBA00022679"/>
    </source>
</evidence>
<dbReference type="InterPro" id="IPR050124">
    <property type="entry name" value="tRNA_CCA-adding_enzyme"/>
</dbReference>
<evidence type="ECO:0000256" key="3">
    <source>
        <dbReference type="ARBA" id="ARBA00022694"/>
    </source>
</evidence>
<dbReference type="InterPro" id="IPR032828">
    <property type="entry name" value="PolyA_RNA-bd"/>
</dbReference>
<evidence type="ECO:0000256" key="8">
    <source>
        <dbReference type="ARBA" id="ARBA00022801"/>
    </source>
</evidence>
<keyword evidence="3 12" id="KW-0819">tRNA processing</keyword>
<evidence type="ECO:0000256" key="10">
    <source>
        <dbReference type="ARBA" id="ARBA00022842"/>
    </source>
</evidence>
<dbReference type="InterPro" id="IPR012006">
    <property type="entry name" value="CCA_bact"/>
</dbReference>
<dbReference type="InterPro" id="IPR043519">
    <property type="entry name" value="NT_sf"/>
</dbReference>
<feature type="binding site" evidence="12">
    <location>
        <position position="91"/>
    </location>
    <ligand>
        <name>CTP</name>
        <dbReference type="ChEBI" id="CHEBI:37563"/>
    </ligand>
</feature>
<comment type="caution">
    <text evidence="14">The sequence shown here is derived from an EMBL/GenBank/DDBJ whole genome shotgun (WGS) entry which is preliminary data.</text>
</comment>
<accession>A0ABT5R6T8</accession>
<comment type="cofactor">
    <cofactor evidence="12">
        <name>Ni(2+)</name>
        <dbReference type="ChEBI" id="CHEBI:49786"/>
    </cofactor>
    <text evidence="12">Nickel for phosphatase activity.</text>
</comment>
<organism evidence="14 15">
    <name type="scientific">Enterovibrio gelatinilyticus</name>
    <dbReference type="NCBI Taxonomy" id="2899819"/>
    <lineage>
        <taxon>Bacteria</taxon>
        <taxon>Pseudomonadati</taxon>
        <taxon>Pseudomonadota</taxon>
        <taxon>Gammaproteobacteria</taxon>
        <taxon>Vibrionales</taxon>
        <taxon>Vibrionaceae</taxon>
        <taxon>Enterovibrio</taxon>
    </lineage>
</organism>
<keyword evidence="4 12" id="KW-0548">Nucleotidyltransferase</keyword>
<keyword evidence="11 12" id="KW-0694">RNA-binding</keyword>
<keyword evidence="12" id="KW-0511">Multifunctional enzyme</keyword>
<evidence type="ECO:0000313" key="15">
    <source>
        <dbReference type="Proteomes" id="UP001149400"/>
    </source>
</evidence>
<dbReference type="PROSITE" id="PS51831">
    <property type="entry name" value="HD"/>
    <property type="match status" value="1"/>
</dbReference>
<evidence type="ECO:0000256" key="9">
    <source>
        <dbReference type="ARBA" id="ARBA00022840"/>
    </source>
</evidence>
<evidence type="ECO:0000256" key="6">
    <source>
        <dbReference type="ARBA" id="ARBA00022741"/>
    </source>
</evidence>
<dbReference type="InterPro" id="IPR002646">
    <property type="entry name" value="PolA_pol_head_dom"/>
</dbReference>
<comment type="function">
    <text evidence="12">Catalyzes the addition and repair of the essential 3'-terminal CCA sequence in tRNAs without using a nucleic acid template. Adds these three nucleotides in the order of C, C, and A to the tRNA nucleotide-73, using CTP and ATP as substrates and producing inorganic pyrophosphate. tRNA 3'-terminal CCA addition is required both for tRNA processing and repair. Also involved in tRNA surveillance by mediating tandem CCA addition to generate a CCACCA at the 3' terminus of unstable tRNAs. While stable tRNAs receive only 3'-terminal CCA, unstable tRNAs are marked with CCACCA and rapidly degraded.</text>
</comment>
<dbReference type="SUPFAM" id="SSF81891">
    <property type="entry name" value="Poly A polymerase C-terminal region-like"/>
    <property type="match status" value="1"/>
</dbReference>
<feature type="binding site" evidence="12">
    <location>
        <position position="23"/>
    </location>
    <ligand>
        <name>Mg(2+)</name>
        <dbReference type="ChEBI" id="CHEBI:18420"/>
    </ligand>
</feature>
<keyword evidence="10 12" id="KW-0460">Magnesium</keyword>
<feature type="binding site" evidence="12">
    <location>
        <position position="21"/>
    </location>
    <ligand>
        <name>Mg(2+)</name>
        <dbReference type="ChEBI" id="CHEBI:18420"/>
    </ligand>
</feature>
<evidence type="ECO:0000259" key="13">
    <source>
        <dbReference type="PROSITE" id="PS51831"/>
    </source>
</evidence>
<evidence type="ECO:0000256" key="1">
    <source>
        <dbReference type="ARBA" id="ARBA00022596"/>
    </source>
</evidence>
<keyword evidence="5 12" id="KW-0479">Metal-binding</keyword>
<dbReference type="EC" id="3.1.4.-" evidence="12"/>
<dbReference type="PANTHER" id="PTHR47545">
    <property type="entry name" value="MULTIFUNCTIONAL CCA PROTEIN"/>
    <property type="match status" value="1"/>
</dbReference>
<dbReference type="RefSeq" id="WP_274166741.1">
    <property type="nucleotide sequence ID" value="NZ_JAJUBC010000039.1"/>
</dbReference>
<comment type="catalytic activity">
    <reaction evidence="12">
        <text>a tRNA precursor + 2 CTP + ATP = a tRNA with a 3' CCA end + 3 diphosphate</text>
        <dbReference type="Rhea" id="RHEA:14433"/>
        <dbReference type="Rhea" id="RHEA-COMP:10465"/>
        <dbReference type="Rhea" id="RHEA-COMP:10468"/>
        <dbReference type="ChEBI" id="CHEBI:30616"/>
        <dbReference type="ChEBI" id="CHEBI:33019"/>
        <dbReference type="ChEBI" id="CHEBI:37563"/>
        <dbReference type="ChEBI" id="CHEBI:74896"/>
        <dbReference type="ChEBI" id="CHEBI:83071"/>
        <dbReference type="EC" id="2.7.7.72"/>
    </reaction>
</comment>
<evidence type="ECO:0000256" key="11">
    <source>
        <dbReference type="ARBA" id="ARBA00022884"/>
    </source>
</evidence>
<comment type="similarity">
    <text evidence="12">Belongs to the tRNA nucleotidyltransferase/poly(A) polymerase family. Bacterial CCA-adding enzyme type 1 subfamily.</text>
</comment>
<keyword evidence="6 12" id="KW-0547">Nucleotide-binding</keyword>
<comment type="miscellaneous">
    <text evidence="12">A single active site specifically recognizes both ATP and CTP and is responsible for their addition.</text>
</comment>
<dbReference type="Gene3D" id="1.10.3090.10">
    <property type="entry name" value="cca-adding enzyme, domain 2"/>
    <property type="match status" value="1"/>
</dbReference>
<evidence type="ECO:0000256" key="12">
    <source>
        <dbReference type="HAMAP-Rule" id="MF_01261"/>
    </source>
</evidence>
<evidence type="ECO:0000256" key="5">
    <source>
        <dbReference type="ARBA" id="ARBA00022723"/>
    </source>
</evidence>
<evidence type="ECO:0000256" key="4">
    <source>
        <dbReference type="ARBA" id="ARBA00022695"/>
    </source>
</evidence>
<keyword evidence="8 12" id="KW-0378">Hydrolase</keyword>
<feature type="domain" description="HD" evidence="13">
    <location>
        <begin position="228"/>
        <end position="329"/>
    </location>
</feature>
<dbReference type="Proteomes" id="UP001149400">
    <property type="component" value="Unassembled WGS sequence"/>
</dbReference>
<dbReference type="Pfam" id="PF01743">
    <property type="entry name" value="PolyA_pol"/>
    <property type="match status" value="1"/>
</dbReference>
<dbReference type="InterPro" id="IPR006674">
    <property type="entry name" value="HD_domain"/>
</dbReference>